<evidence type="ECO:0000256" key="8">
    <source>
        <dbReference type="ARBA" id="ARBA00023306"/>
    </source>
</evidence>
<evidence type="ECO:0000256" key="5">
    <source>
        <dbReference type="ARBA" id="ARBA00022960"/>
    </source>
</evidence>
<dbReference type="InterPro" id="IPR006009">
    <property type="entry name" value="GlcNAc_MurG"/>
</dbReference>
<evidence type="ECO:0000256" key="7">
    <source>
        <dbReference type="ARBA" id="ARBA00023136"/>
    </source>
</evidence>
<accession>A0A4R1KS31</accession>
<dbReference type="GO" id="GO:0009252">
    <property type="term" value="P:peptidoglycan biosynthetic process"/>
    <property type="evidence" value="ECO:0007669"/>
    <property type="project" value="UniProtKB-UniRule"/>
</dbReference>
<feature type="binding site" evidence="10">
    <location>
        <position position="131"/>
    </location>
    <ligand>
        <name>UDP-N-acetyl-alpha-D-glucosamine</name>
        <dbReference type="ChEBI" id="CHEBI:57705"/>
    </ligand>
</feature>
<dbReference type="UniPathway" id="UPA00219"/>
<comment type="similarity">
    <text evidence="10">Belongs to the glycosyltransferase 28 family. MurG subfamily.</text>
</comment>
<comment type="subcellular location">
    <subcellularLocation>
        <location evidence="10">Cell membrane</location>
        <topology evidence="10">Peripheral membrane protein</topology>
        <orientation evidence="10">Cytoplasmic side</orientation>
    </subcellularLocation>
</comment>
<evidence type="ECO:0000256" key="1">
    <source>
        <dbReference type="ARBA" id="ARBA00022475"/>
    </source>
</evidence>
<feature type="binding site" evidence="10">
    <location>
        <position position="204"/>
    </location>
    <ligand>
        <name>UDP-N-acetyl-alpha-D-glucosamine</name>
        <dbReference type="ChEBI" id="CHEBI:57705"/>
    </ligand>
</feature>
<keyword evidence="5 10" id="KW-0133">Cell shape</keyword>
<protein>
    <recommendedName>
        <fullName evidence="10">UDP-N-acetylglucosamine--N-acetylmuramyl-(pentapeptide) pyrophosphoryl-undecaprenol N-acetylglucosamine transferase</fullName>
        <ecNumber evidence="10">2.4.1.227</ecNumber>
    </recommendedName>
    <alternativeName>
        <fullName evidence="10">Undecaprenyl-PP-MurNAc-pentapeptide-UDPGlcNAc GlcNAc transferase</fullName>
    </alternativeName>
</protein>
<comment type="catalytic activity">
    <reaction evidence="10">
        <text>di-trans,octa-cis-undecaprenyl diphospho-N-acetyl-alpha-D-muramoyl-L-alanyl-D-glutamyl-meso-2,6-diaminopimeloyl-D-alanyl-D-alanine + UDP-N-acetyl-alpha-D-glucosamine = di-trans,octa-cis-undecaprenyl diphospho-[N-acetyl-alpha-D-glucosaminyl-(1-&gt;4)]-N-acetyl-alpha-D-muramoyl-L-alanyl-D-glutamyl-meso-2,6-diaminopimeloyl-D-alanyl-D-alanine + UDP + H(+)</text>
        <dbReference type="Rhea" id="RHEA:31227"/>
        <dbReference type="ChEBI" id="CHEBI:15378"/>
        <dbReference type="ChEBI" id="CHEBI:57705"/>
        <dbReference type="ChEBI" id="CHEBI:58223"/>
        <dbReference type="ChEBI" id="CHEBI:61387"/>
        <dbReference type="ChEBI" id="CHEBI:61388"/>
        <dbReference type="EC" id="2.4.1.227"/>
    </reaction>
</comment>
<dbReference type="GO" id="GO:0005975">
    <property type="term" value="P:carbohydrate metabolic process"/>
    <property type="evidence" value="ECO:0007669"/>
    <property type="project" value="InterPro"/>
</dbReference>
<feature type="domain" description="Glycosyl transferase family 28 C-terminal" evidence="12">
    <location>
        <begin position="197"/>
        <end position="359"/>
    </location>
</feature>
<evidence type="ECO:0000259" key="11">
    <source>
        <dbReference type="Pfam" id="PF03033"/>
    </source>
</evidence>
<gene>
    <name evidence="10" type="primary">murG</name>
    <name evidence="13" type="ORF">DFQ05_1168</name>
</gene>
<keyword evidence="3 10" id="KW-0328">Glycosyltransferase</keyword>
<dbReference type="Pfam" id="PF04101">
    <property type="entry name" value="Glyco_tran_28_C"/>
    <property type="match status" value="1"/>
</dbReference>
<dbReference type="GO" id="GO:0051991">
    <property type="term" value="F:UDP-N-acetyl-D-glucosamine:N-acetylmuramoyl-L-alanyl-D-glutamyl-meso-2,6-diaminopimelyl-D-alanyl-D-alanine-diphosphoundecaprenol 4-beta-N-acetylglucosaminlytransferase activity"/>
    <property type="evidence" value="ECO:0007669"/>
    <property type="project" value="RHEA"/>
</dbReference>
<dbReference type="EMBL" id="SMGI01000002">
    <property type="protein sequence ID" value="TCK67393.1"/>
    <property type="molecule type" value="Genomic_DNA"/>
</dbReference>
<feature type="binding site" evidence="10">
    <location>
        <position position="300"/>
    </location>
    <ligand>
        <name>UDP-N-acetyl-alpha-D-glucosamine</name>
        <dbReference type="ChEBI" id="CHEBI:57705"/>
    </ligand>
</feature>
<keyword evidence="4 10" id="KW-0808">Transferase</keyword>
<dbReference type="AlphaFoldDB" id="A0A4R1KS31"/>
<comment type="caution">
    <text evidence="10">Lacks conserved residue(s) required for the propagation of feature annotation.</text>
</comment>
<sequence length="379" mass="42441">MKERKSKYKFILSGGGTGGHIYPAIAIANELKSRYPNAEFLFVGAKDRMEMEKVPQAGYKIKGLWISGIQRKLTLKNLMFPIKLISSLFKSRQIIRQFKPDVVIGTGGFASGPLLQMANSKGIPTLIQEQNSYPGITNKLLSKKANCICVAYEGLERFFPKDKIVLTGNPIRKELMEINGKTEIAEKEFQLDENKLTLLVLGGSLGARRINELIESKLKFLKNHNVQLIWQCGKLYIDKYRKFNNQENVQVHAFLNQMDLAYAAANIIISRAGASSVSELCVVGKPVIFIPSPNVAEDHQTKNAQAIVDKNAAVLLKESLLDTNFEDTFHQLIDSEENRNQLGKNIKKLALINATKDIANEVEKLLEAHLPSSQREETN</sequence>
<dbReference type="GO" id="GO:0050511">
    <property type="term" value="F:undecaprenyldiphospho-muramoylpentapeptide beta-N-acetylglucosaminyltransferase activity"/>
    <property type="evidence" value="ECO:0007669"/>
    <property type="project" value="UniProtKB-UniRule"/>
</dbReference>
<evidence type="ECO:0000259" key="12">
    <source>
        <dbReference type="Pfam" id="PF04101"/>
    </source>
</evidence>
<feature type="binding site" evidence="10">
    <location>
        <position position="172"/>
    </location>
    <ligand>
        <name>UDP-N-acetyl-alpha-D-glucosamine</name>
        <dbReference type="ChEBI" id="CHEBI:57705"/>
    </ligand>
</feature>
<evidence type="ECO:0000256" key="10">
    <source>
        <dbReference type="HAMAP-Rule" id="MF_00033"/>
    </source>
</evidence>
<evidence type="ECO:0000256" key="9">
    <source>
        <dbReference type="ARBA" id="ARBA00023316"/>
    </source>
</evidence>
<keyword evidence="7 10" id="KW-0472">Membrane</keyword>
<comment type="function">
    <text evidence="10">Cell wall formation. Catalyzes the transfer of a GlcNAc subunit on undecaprenyl-pyrophosphoryl-MurNAc-pentapeptide (lipid intermediate I) to form undecaprenyl-pyrophosphoryl-MurNAc-(pentapeptide)GlcNAc (lipid intermediate II).</text>
</comment>
<dbReference type="OrthoDB" id="9808936at2"/>
<keyword evidence="9 10" id="KW-0961">Cell wall biogenesis/degradation</keyword>
<evidence type="ECO:0000313" key="13">
    <source>
        <dbReference type="EMBL" id="TCK67393.1"/>
    </source>
</evidence>
<keyword evidence="14" id="KW-1185">Reference proteome</keyword>
<organism evidence="13 14">
    <name type="scientific">Winogradskyella wandonensis</name>
    <dbReference type="NCBI Taxonomy" id="1442586"/>
    <lineage>
        <taxon>Bacteria</taxon>
        <taxon>Pseudomonadati</taxon>
        <taxon>Bacteroidota</taxon>
        <taxon>Flavobacteriia</taxon>
        <taxon>Flavobacteriales</taxon>
        <taxon>Flavobacteriaceae</taxon>
        <taxon>Winogradskyella</taxon>
    </lineage>
</organism>
<dbReference type="InterPro" id="IPR004276">
    <property type="entry name" value="GlycoTrans_28_N"/>
</dbReference>
<keyword evidence="2 10" id="KW-0132">Cell division</keyword>
<dbReference type="GO" id="GO:0008360">
    <property type="term" value="P:regulation of cell shape"/>
    <property type="evidence" value="ECO:0007669"/>
    <property type="project" value="UniProtKB-KW"/>
</dbReference>
<keyword evidence="6 10" id="KW-0573">Peptidoglycan synthesis</keyword>
<feature type="binding site" evidence="10">
    <location>
        <begin position="17"/>
        <end position="19"/>
    </location>
    <ligand>
        <name>UDP-N-acetyl-alpha-D-glucosamine</name>
        <dbReference type="ChEBI" id="CHEBI:57705"/>
    </ligand>
</feature>
<comment type="caution">
    <text evidence="13">The sequence shown here is derived from an EMBL/GenBank/DDBJ whole genome shotgun (WGS) entry which is preliminary data.</text>
</comment>
<dbReference type="RefSeq" id="WP_132704455.1">
    <property type="nucleotide sequence ID" value="NZ_SMGI01000002.1"/>
</dbReference>
<dbReference type="NCBIfam" id="TIGR01133">
    <property type="entry name" value="murG"/>
    <property type="match status" value="1"/>
</dbReference>
<dbReference type="InterPro" id="IPR007235">
    <property type="entry name" value="Glyco_trans_28_C"/>
</dbReference>
<comment type="pathway">
    <text evidence="10">Cell wall biogenesis; peptidoglycan biosynthesis.</text>
</comment>
<dbReference type="Proteomes" id="UP000295714">
    <property type="component" value="Unassembled WGS sequence"/>
</dbReference>
<dbReference type="GO" id="GO:0071555">
    <property type="term" value="P:cell wall organization"/>
    <property type="evidence" value="ECO:0007669"/>
    <property type="project" value="UniProtKB-KW"/>
</dbReference>
<dbReference type="GO" id="GO:0005886">
    <property type="term" value="C:plasma membrane"/>
    <property type="evidence" value="ECO:0007669"/>
    <property type="project" value="UniProtKB-SubCell"/>
</dbReference>
<feature type="domain" description="Glycosyltransferase family 28 N-terminal" evidence="11">
    <location>
        <begin position="10"/>
        <end position="148"/>
    </location>
</feature>
<dbReference type="PANTHER" id="PTHR21015:SF22">
    <property type="entry name" value="GLYCOSYLTRANSFERASE"/>
    <property type="match status" value="1"/>
</dbReference>
<reference evidence="13 14" key="1">
    <citation type="journal article" date="2015" name="Stand. Genomic Sci.">
        <title>Genomic Encyclopedia of Bacterial and Archaeal Type Strains, Phase III: the genomes of soil and plant-associated and newly described type strains.</title>
        <authorList>
            <person name="Whitman W.B."/>
            <person name="Woyke T."/>
            <person name="Klenk H.P."/>
            <person name="Zhou Y."/>
            <person name="Lilburn T.G."/>
            <person name="Beck B.J."/>
            <person name="De Vos P."/>
            <person name="Vandamme P."/>
            <person name="Eisen J.A."/>
            <person name="Garrity G."/>
            <person name="Hugenholtz P."/>
            <person name="Kyrpides N.C."/>
        </authorList>
    </citation>
    <scope>NUCLEOTIDE SEQUENCE [LARGE SCALE GENOMIC DNA]</scope>
    <source>
        <strain evidence="13 14">CECT 8445</strain>
    </source>
</reference>
<dbReference type="Gene3D" id="3.40.50.2000">
    <property type="entry name" value="Glycogen Phosphorylase B"/>
    <property type="match status" value="2"/>
</dbReference>
<evidence type="ECO:0000313" key="14">
    <source>
        <dbReference type="Proteomes" id="UP000295714"/>
    </source>
</evidence>
<evidence type="ECO:0000256" key="6">
    <source>
        <dbReference type="ARBA" id="ARBA00022984"/>
    </source>
</evidence>
<proteinExistence type="inferred from homology"/>
<dbReference type="GO" id="GO:0051301">
    <property type="term" value="P:cell division"/>
    <property type="evidence" value="ECO:0007669"/>
    <property type="project" value="UniProtKB-KW"/>
</dbReference>
<name>A0A4R1KS31_9FLAO</name>
<dbReference type="EC" id="2.4.1.227" evidence="10"/>
<dbReference type="PANTHER" id="PTHR21015">
    <property type="entry name" value="UDP-N-ACETYLGLUCOSAMINE--N-ACETYLMURAMYL-(PENTAPEPTIDE) PYROPHOSPHORYL-UNDECAPRENOL N-ACETYLGLUCOSAMINE TRANSFERASE 1"/>
    <property type="match status" value="1"/>
</dbReference>
<dbReference type="SUPFAM" id="SSF53756">
    <property type="entry name" value="UDP-Glycosyltransferase/glycogen phosphorylase"/>
    <property type="match status" value="1"/>
</dbReference>
<evidence type="ECO:0000256" key="3">
    <source>
        <dbReference type="ARBA" id="ARBA00022676"/>
    </source>
</evidence>
<dbReference type="CDD" id="cd03785">
    <property type="entry name" value="GT28_MurG"/>
    <property type="match status" value="1"/>
</dbReference>
<dbReference type="HAMAP" id="MF_00033">
    <property type="entry name" value="MurG"/>
    <property type="match status" value="1"/>
</dbReference>
<keyword evidence="1 10" id="KW-1003">Cell membrane</keyword>
<evidence type="ECO:0000256" key="2">
    <source>
        <dbReference type="ARBA" id="ARBA00022618"/>
    </source>
</evidence>
<evidence type="ECO:0000256" key="4">
    <source>
        <dbReference type="ARBA" id="ARBA00022679"/>
    </source>
</evidence>
<keyword evidence="8 10" id="KW-0131">Cell cycle</keyword>
<dbReference type="Pfam" id="PF03033">
    <property type="entry name" value="Glyco_transf_28"/>
    <property type="match status" value="1"/>
</dbReference>